<dbReference type="PANTHER" id="PTHR30265">
    <property type="entry name" value="RHO-INTERACTING TRANSCRIPTION TERMINATION FACTOR NUSG"/>
    <property type="match status" value="1"/>
</dbReference>
<dbReference type="GO" id="GO:0006354">
    <property type="term" value="P:DNA-templated transcription elongation"/>
    <property type="evidence" value="ECO:0007669"/>
    <property type="project" value="UniProtKB-UniRule"/>
</dbReference>
<dbReference type="NCBIfam" id="TIGR00922">
    <property type="entry name" value="nusG"/>
    <property type="match status" value="1"/>
</dbReference>
<dbReference type="InterPro" id="IPR043425">
    <property type="entry name" value="NusG-like"/>
</dbReference>
<dbReference type="PANTHER" id="PTHR30265:SF2">
    <property type="entry name" value="TRANSCRIPTION TERMINATION_ANTITERMINATION PROTEIN NUSG"/>
    <property type="match status" value="1"/>
</dbReference>
<evidence type="ECO:0000313" key="11">
    <source>
        <dbReference type="Proteomes" id="UP000182278"/>
    </source>
</evidence>
<dbReference type="FunFam" id="2.30.30.30:FF:000002">
    <property type="entry name" value="Transcription termination/antitermination factor NusG"/>
    <property type="match status" value="1"/>
</dbReference>
<sequence>MAKGWFVIHTYSGYEEKVKGALENKCKSRNLKDKIIQIVIPTEEVMDIKGKKKTISERKVYPGYLLIEMEMDTKTWHVVKSTPGITGFVGPGKRPMSLMPAEVENILKRKERIAVQPVMRFKFEKDETVRITEGPFANFTGVVEDVSPSRGKVKVLVTIFGRATPVELEFSQVQKL</sequence>
<accession>A0A1J4SGT4</accession>
<keyword evidence="2 5" id="KW-0889">Transcription antitermination</keyword>
<protein>
    <recommendedName>
        <fullName evidence="5 6">Transcription termination/antitermination protein NusG</fullName>
    </recommendedName>
</protein>
<comment type="similarity">
    <text evidence="5 7">Belongs to the NusG family.</text>
</comment>
<dbReference type="HAMAP" id="MF_00948">
    <property type="entry name" value="NusG"/>
    <property type="match status" value="1"/>
</dbReference>
<dbReference type="EMBL" id="MNUO01000046">
    <property type="protein sequence ID" value="OIN97501.1"/>
    <property type="molecule type" value="Genomic_DNA"/>
</dbReference>
<keyword evidence="1 5" id="KW-0806">Transcription termination</keyword>
<dbReference type="GO" id="GO:0031564">
    <property type="term" value="P:transcription antitermination"/>
    <property type="evidence" value="ECO:0007669"/>
    <property type="project" value="UniProtKB-UniRule"/>
</dbReference>
<dbReference type="STRING" id="1817893.AUJ66_03150"/>
<proteinExistence type="inferred from homology"/>
<dbReference type="AlphaFoldDB" id="A0A1J4SGT4"/>
<evidence type="ECO:0000313" key="10">
    <source>
        <dbReference type="EMBL" id="OIN97501.1"/>
    </source>
</evidence>
<dbReference type="GO" id="GO:0005829">
    <property type="term" value="C:cytosol"/>
    <property type="evidence" value="ECO:0007669"/>
    <property type="project" value="TreeGrafter"/>
</dbReference>
<evidence type="ECO:0000256" key="7">
    <source>
        <dbReference type="RuleBase" id="RU000538"/>
    </source>
</evidence>
<dbReference type="InterPro" id="IPR005824">
    <property type="entry name" value="KOW"/>
</dbReference>
<dbReference type="PROSITE" id="PS01014">
    <property type="entry name" value="NUSG"/>
    <property type="match status" value="1"/>
</dbReference>
<evidence type="ECO:0000256" key="1">
    <source>
        <dbReference type="ARBA" id="ARBA00022472"/>
    </source>
</evidence>
<organism evidence="10 11">
    <name type="scientific">Candidatus Desantisbacteria bacterium CG1_02_38_46</name>
    <dbReference type="NCBI Taxonomy" id="1817893"/>
    <lineage>
        <taxon>Bacteria</taxon>
        <taxon>Candidatus Desantisiibacteriota</taxon>
    </lineage>
</organism>
<dbReference type="SMART" id="SM00738">
    <property type="entry name" value="NGN"/>
    <property type="match status" value="1"/>
</dbReference>
<comment type="function">
    <text evidence="5 7">Participates in transcription elongation, termination and antitermination.</text>
</comment>
<dbReference type="InterPro" id="IPR015869">
    <property type="entry name" value="Transcrpt_antiterm_NusG_bac_CS"/>
</dbReference>
<comment type="caution">
    <text evidence="10">The sequence shown here is derived from an EMBL/GenBank/DDBJ whole genome shotgun (WGS) entry which is preliminary data.</text>
</comment>
<dbReference type="Pfam" id="PF00467">
    <property type="entry name" value="KOW"/>
    <property type="match status" value="1"/>
</dbReference>
<dbReference type="PRINTS" id="PR00338">
    <property type="entry name" value="NUSGTNSCPFCT"/>
</dbReference>
<dbReference type="GO" id="GO:0032784">
    <property type="term" value="P:regulation of DNA-templated transcription elongation"/>
    <property type="evidence" value="ECO:0007669"/>
    <property type="project" value="InterPro"/>
</dbReference>
<feature type="domain" description="KOW" evidence="9">
    <location>
        <begin position="122"/>
        <end position="149"/>
    </location>
</feature>
<dbReference type="SMART" id="SM00739">
    <property type="entry name" value="KOW"/>
    <property type="match status" value="1"/>
</dbReference>
<evidence type="ECO:0000256" key="6">
    <source>
        <dbReference type="NCBIfam" id="TIGR00922"/>
    </source>
</evidence>
<evidence type="ECO:0000259" key="9">
    <source>
        <dbReference type="SMART" id="SM00739"/>
    </source>
</evidence>
<evidence type="ECO:0000259" key="8">
    <source>
        <dbReference type="SMART" id="SM00738"/>
    </source>
</evidence>
<dbReference type="Gene3D" id="3.30.70.940">
    <property type="entry name" value="NusG, N-terminal domain"/>
    <property type="match status" value="1"/>
</dbReference>
<feature type="domain" description="NusG-like N-terminal" evidence="8">
    <location>
        <begin position="2"/>
        <end position="110"/>
    </location>
</feature>
<dbReference type="InterPro" id="IPR036735">
    <property type="entry name" value="NGN_dom_sf"/>
</dbReference>
<dbReference type="GO" id="GO:0006353">
    <property type="term" value="P:DNA-templated transcription termination"/>
    <property type="evidence" value="ECO:0007669"/>
    <property type="project" value="UniProtKB-UniRule"/>
</dbReference>
<reference evidence="10 11" key="1">
    <citation type="journal article" date="2016" name="Environ. Microbiol.">
        <title>Genomic resolution of a cold subsurface aquifer community provides metabolic insights for novel microbes adapted to high CO concentrations.</title>
        <authorList>
            <person name="Probst A.J."/>
            <person name="Castelle C.J."/>
            <person name="Singh A."/>
            <person name="Brown C.T."/>
            <person name="Anantharaman K."/>
            <person name="Sharon I."/>
            <person name="Hug L.A."/>
            <person name="Burstein D."/>
            <person name="Emerson J.B."/>
            <person name="Thomas B.C."/>
            <person name="Banfield J.F."/>
        </authorList>
    </citation>
    <scope>NUCLEOTIDE SEQUENCE [LARGE SCALE GENOMIC DNA]</scope>
    <source>
        <strain evidence="10">CG1_02_38_46</strain>
    </source>
</reference>
<dbReference type="InterPro" id="IPR014722">
    <property type="entry name" value="Rib_uL2_dom2"/>
</dbReference>
<evidence type="ECO:0000256" key="3">
    <source>
        <dbReference type="ARBA" id="ARBA00023015"/>
    </source>
</evidence>
<dbReference type="CDD" id="cd09891">
    <property type="entry name" value="NGN_Bact_1"/>
    <property type="match status" value="1"/>
</dbReference>
<evidence type="ECO:0000256" key="5">
    <source>
        <dbReference type="HAMAP-Rule" id="MF_00948"/>
    </source>
</evidence>
<dbReference type="InterPro" id="IPR001062">
    <property type="entry name" value="Transcrpt_antiterm_NusG"/>
</dbReference>
<dbReference type="SUPFAM" id="SSF82679">
    <property type="entry name" value="N-utilization substance G protein NusG, N-terminal domain"/>
    <property type="match status" value="1"/>
</dbReference>
<dbReference type="CDD" id="cd06091">
    <property type="entry name" value="KOW_NusG"/>
    <property type="match status" value="1"/>
</dbReference>
<dbReference type="InterPro" id="IPR008991">
    <property type="entry name" value="Translation_prot_SH3-like_sf"/>
</dbReference>
<name>A0A1J4SGT4_9BACT</name>
<evidence type="ECO:0000256" key="2">
    <source>
        <dbReference type="ARBA" id="ARBA00022814"/>
    </source>
</evidence>
<dbReference type="Pfam" id="PF02357">
    <property type="entry name" value="NusG"/>
    <property type="match status" value="1"/>
</dbReference>
<keyword evidence="3 5" id="KW-0805">Transcription regulation</keyword>
<dbReference type="InterPro" id="IPR047050">
    <property type="entry name" value="NGN"/>
</dbReference>
<dbReference type="SUPFAM" id="SSF50104">
    <property type="entry name" value="Translation proteins SH3-like domain"/>
    <property type="match status" value="1"/>
</dbReference>
<dbReference type="Gene3D" id="2.30.30.30">
    <property type="match status" value="1"/>
</dbReference>
<gene>
    <name evidence="5" type="primary">nusG</name>
    <name evidence="10" type="ORF">AUJ66_03150</name>
</gene>
<keyword evidence="4 5" id="KW-0804">Transcription</keyword>
<dbReference type="InterPro" id="IPR006645">
    <property type="entry name" value="NGN-like_dom"/>
</dbReference>
<evidence type="ECO:0000256" key="4">
    <source>
        <dbReference type="ARBA" id="ARBA00023163"/>
    </source>
</evidence>
<dbReference type="Proteomes" id="UP000182278">
    <property type="component" value="Unassembled WGS sequence"/>
</dbReference>